<dbReference type="Proteomes" id="UP000694865">
    <property type="component" value="Unplaced"/>
</dbReference>
<dbReference type="RefSeq" id="XP_002732829.1">
    <property type="nucleotide sequence ID" value="XM_002732783.2"/>
</dbReference>
<dbReference type="Gene3D" id="3.40.710.10">
    <property type="entry name" value="DD-peptidase/beta-lactamase superfamily"/>
    <property type="match status" value="1"/>
</dbReference>
<gene>
    <name evidence="4" type="primary">LOC100373107</name>
</gene>
<keyword evidence="3" id="KW-1185">Reference proteome</keyword>
<proteinExistence type="predicted"/>
<feature type="domain" description="Beta-lactamase-related" evidence="2">
    <location>
        <begin position="35"/>
        <end position="378"/>
    </location>
</feature>
<dbReference type="PANTHER" id="PTHR46825:SF15">
    <property type="entry name" value="BETA-LACTAMASE-RELATED DOMAIN-CONTAINING PROTEIN"/>
    <property type="match status" value="1"/>
</dbReference>
<evidence type="ECO:0000259" key="2">
    <source>
        <dbReference type="Pfam" id="PF00144"/>
    </source>
</evidence>
<evidence type="ECO:0000313" key="4">
    <source>
        <dbReference type="RefSeq" id="XP_002732829.1"/>
    </source>
</evidence>
<evidence type="ECO:0000313" key="3">
    <source>
        <dbReference type="Proteomes" id="UP000694865"/>
    </source>
</evidence>
<sequence length="592" mass="66414">MTNNHYKRVLLVGVCALSLLSLSSGALTDWQDELDQFVLDVMQCRNVPGLSLSVVQDDQILLTKGYGDQERNPTVEAHADTVFPIGSLTKSFTSALIADILSEQSNVTWDTPIRSILGESFSLYGCDRTEEVSLRDLLSHQTGLLDDETLTIMGLDIEKSDFIKRIRFLKEKYGFRSRFLYSNLMYTLAGLVAESLTKYSEQSWQELVDKRLLRPLGMTSTKMISTIENLRTVPELAAGYRATSTGEVFPISLDTLTITDIVAPAGSILSTANDMAQWLLFQLSGRSRSNQQLVDEDYLRETQTAQVSMQEQGVHRNIYPVDDSKTDYAMGWTVGTYRGVKRLSHPGNIACYNSDMWIFPTENYGIFIAMNGPMNDVEATRAISSIGWFISDKMTGTEPWQDSESACNFWSTLATPQPDLPVAVPSPIAWSEIELNEYTGTYGNNMYGYLEIDKAEDEDGIEHLRYSYGTFGTGRLYRTATLHTFKATLNGDLWYYSDSMHFNKQEPEGVYMKFTNSNQNKMGTLTFPLLVSKGNTIQGPEFKRGLTVANPRTSPYDNLQCSKTTSGTESIYKPAEQLIFAIMLFVLSYVSV</sequence>
<dbReference type="GeneID" id="100373107"/>
<dbReference type="InterPro" id="IPR001466">
    <property type="entry name" value="Beta-lactam-related"/>
</dbReference>
<reference evidence="4" key="1">
    <citation type="submission" date="2025-08" db="UniProtKB">
        <authorList>
            <consortium name="RefSeq"/>
        </authorList>
    </citation>
    <scope>IDENTIFICATION</scope>
    <source>
        <tissue evidence="4">Testes</tissue>
    </source>
</reference>
<accession>A0ABM0GLX4</accession>
<name>A0ABM0GLX4_SACKO</name>
<dbReference type="PANTHER" id="PTHR46825">
    <property type="entry name" value="D-ALANYL-D-ALANINE-CARBOXYPEPTIDASE/ENDOPEPTIDASE AMPH"/>
    <property type="match status" value="1"/>
</dbReference>
<organism evidence="3 4">
    <name type="scientific">Saccoglossus kowalevskii</name>
    <name type="common">Acorn worm</name>
    <dbReference type="NCBI Taxonomy" id="10224"/>
    <lineage>
        <taxon>Eukaryota</taxon>
        <taxon>Metazoa</taxon>
        <taxon>Hemichordata</taxon>
        <taxon>Enteropneusta</taxon>
        <taxon>Harrimaniidae</taxon>
        <taxon>Saccoglossus</taxon>
    </lineage>
</organism>
<feature type="signal peptide" evidence="1">
    <location>
        <begin position="1"/>
        <end position="25"/>
    </location>
</feature>
<dbReference type="InterPro" id="IPR050491">
    <property type="entry name" value="AmpC-like"/>
</dbReference>
<dbReference type="Pfam" id="PF00144">
    <property type="entry name" value="Beta-lactamase"/>
    <property type="match status" value="1"/>
</dbReference>
<dbReference type="SUPFAM" id="SSF56601">
    <property type="entry name" value="beta-lactamase/transpeptidase-like"/>
    <property type="match status" value="1"/>
</dbReference>
<feature type="chain" id="PRO_5045512239" evidence="1">
    <location>
        <begin position="26"/>
        <end position="592"/>
    </location>
</feature>
<evidence type="ECO:0000256" key="1">
    <source>
        <dbReference type="SAM" id="SignalP"/>
    </source>
</evidence>
<protein>
    <submittedName>
        <fullName evidence="4">Uncharacterized protein LOC100373107</fullName>
    </submittedName>
</protein>
<dbReference type="InterPro" id="IPR012338">
    <property type="entry name" value="Beta-lactam/transpept-like"/>
</dbReference>
<keyword evidence="1" id="KW-0732">Signal</keyword>